<dbReference type="OrthoDB" id="1652026at2"/>
<reference evidence="2" key="1">
    <citation type="submission" date="2011-11" db="EMBL/GenBank/DDBJ databases">
        <title>Complete sequence of Desulfosporosinus orientis DSM 765.</title>
        <authorList>
            <person name="Lucas S."/>
            <person name="Han J."/>
            <person name="Lapidus A."/>
            <person name="Cheng J.-F."/>
            <person name="Goodwin L."/>
            <person name="Pitluck S."/>
            <person name="Peters L."/>
            <person name="Ovchinnikova G."/>
            <person name="Teshima H."/>
            <person name="Detter J.C."/>
            <person name="Han C."/>
            <person name="Tapia R."/>
            <person name="Land M."/>
            <person name="Hauser L."/>
            <person name="Kyrpides N."/>
            <person name="Ivanova N."/>
            <person name="Pagani I."/>
            <person name="Pester M."/>
            <person name="Spring S."/>
            <person name="Ollivier B."/>
            <person name="Rattei T."/>
            <person name="Klenk H.-P."/>
            <person name="Wagner M."/>
            <person name="Loy A."/>
            <person name="Woyke T."/>
        </authorList>
    </citation>
    <scope>NUCLEOTIDE SEQUENCE [LARGE SCALE GENOMIC DNA]</scope>
    <source>
        <strain evidence="2">ATCC 19365 / DSM 765 / NCIMB 8382 / VKM B-1628</strain>
    </source>
</reference>
<dbReference type="EMBL" id="CP003108">
    <property type="protein sequence ID" value="AET69264.1"/>
    <property type="molecule type" value="Genomic_DNA"/>
</dbReference>
<keyword evidence="2" id="KW-1185">Reference proteome</keyword>
<dbReference type="eggNOG" id="ENOG50337P8">
    <property type="taxonomic scope" value="Bacteria"/>
</dbReference>
<reference evidence="1 2" key="2">
    <citation type="journal article" date="2012" name="J. Bacteriol.">
        <title>Complete genome sequences of Desulfosporosinus orientis DSM765T, Desulfosporosinus youngiae DSM17734T, Desulfosporosinus meridiei DSM13257T, and Desulfosporosinus acidiphilus DSM22704T.</title>
        <authorList>
            <person name="Pester M."/>
            <person name="Brambilla E."/>
            <person name="Alazard D."/>
            <person name="Rattei T."/>
            <person name="Weinmaier T."/>
            <person name="Han J."/>
            <person name="Lucas S."/>
            <person name="Lapidus A."/>
            <person name="Cheng J.F."/>
            <person name="Goodwin L."/>
            <person name="Pitluck S."/>
            <person name="Peters L."/>
            <person name="Ovchinnikova G."/>
            <person name="Teshima H."/>
            <person name="Detter J.C."/>
            <person name="Han C.S."/>
            <person name="Tapia R."/>
            <person name="Land M.L."/>
            <person name="Hauser L."/>
            <person name="Kyrpides N.C."/>
            <person name="Ivanova N.N."/>
            <person name="Pagani I."/>
            <person name="Huntmann M."/>
            <person name="Wei C.L."/>
            <person name="Davenport K.W."/>
            <person name="Daligault H."/>
            <person name="Chain P.S."/>
            <person name="Chen A."/>
            <person name="Mavromatis K."/>
            <person name="Markowitz V."/>
            <person name="Szeto E."/>
            <person name="Mikhailova N."/>
            <person name="Pati A."/>
            <person name="Wagner M."/>
            <person name="Woyke T."/>
            <person name="Ollivier B."/>
            <person name="Klenk H.P."/>
            <person name="Spring S."/>
            <person name="Loy A."/>
        </authorList>
    </citation>
    <scope>NUCLEOTIDE SEQUENCE [LARGE SCALE GENOMIC DNA]</scope>
    <source>
        <strain evidence="2">ATCC 19365 / DSM 765 / NCIMB 8382 / VKM B-1628</strain>
    </source>
</reference>
<sequence length="85" mass="9810">MNHGQEQFLSFILERVKDDKVEEAKVLLDESFKKLMEGNFTQDDIVQFLPKMIALLKPEKLSEVQTVVMQFAENFSHLLPNSNIG</sequence>
<organism evidence="1 2">
    <name type="scientific">Desulfosporosinus orientis (strain ATCC 19365 / DSM 765 / NCIMB 8382 / VKM B-1628 / Singapore I)</name>
    <name type="common">Desulfotomaculum orientis</name>
    <dbReference type="NCBI Taxonomy" id="768706"/>
    <lineage>
        <taxon>Bacteria</taxon>
        <taxon>Bacillati</taxon>
        <taxon>Bacillota</taxon>
        <taxon>Clostridia</taxon>
        <taxon>Eubacteriales</taxon>
        <taxon>Desulfitobacteriaceae</taxon>
        <taxon>Desulfosporosinus</taxon>
    </lineage>
</organism>
<protein>
    <submittedName>
        <fullName evidence="1">Uncharacterized protein</fullName>
    </submittedName>
</protein>
<proteinExistence type="predicted"/>
<dbReference type="RefSeq" id="WP_014186072.1">
    <property type="nucleotide sequence ID" value="NC_016584.1"/>
</dbReference>
<name>G7W9C7_DESOD</name>
<dbReference type="PATRIC" id="fig|768706.3.peg.3846"/>
<dbReference type="Proteomes" id="UP000006346">
    <property type="component" value="Chromosome"/>
</dbReference>
<evidence type="ECO:0000313" key="1">
    <source>
        <dbReference type="EMBL" id="AET69264.1"/>
    </source>
</evidence>
<evidence type="ECO:0000313" key="2">
    <source>
        <dbReference type="Proteomes" id="UP000006346"/>
    </source>
</evidence>
<dbReference type="KEGG" id="dor:Desor_3804"/>
<gene>
    <name evidence="1" type="ordered locus">Desor_3804</name>
</gene>
<dbReference type="AlphaFoldDB" id="G7W9C7"/>
<accession>G7W9C7</accession>
<dbReference type="HOGENOM" id="CLU_181361_0_0_9"/>